<proteinExistence type="inferred from homology"/>
<evidence type="ECO:0000256" key="4">
    <source>
        <dbReference type="ARBA" id="ARBA00022840"/>
    </source>
</evidence>
<dbReference type="SUPFAM" id="SSF52540">
    <property type="entry name" value="P-loop containing nucleoside triphosphate hydrolases"/>
    <property type="match status" value="1"/>
</dbReference>
<gene>
    <name evidence="6" type="ORF">M3N55_15665</name>
</gene>
<evidence type="ECO:0000256" key="1">
    <source>
        <dbReference type="ARBA" id="ARBA00005417"/>
    </source>
</evidence>
<sequence>MADTLSTSMIDLTDVSKTYGLRGGRKVVLNGVTISLPWRNTAILGRNGAGKSTLLRMMAGIEQHDTGTIRRNKSISWPIGFRGSFHHELSGIENVRFVARIYGQNTEEMIDKVEEFAELGQFFYEPFKTYSSGMGARLAFGVSMAVNFDVFLIDEVMAVGDARFQRKSKEAFSQRLPQSRIIMVSHAMAALRDYCDCGLVVHDGKLTYYNELEAAIDHYNTLNK</sequence>
<evidence type="ECO:0000313" key="6">
    <source>
        <dbReference type="EMBL" id="MCL1630159.1"/>
    </source>
</evidence>
<dbReference type="CDD" id="cd03220">
    <property type="entry name" value="ABC_KpsT_Wzt"/>
    <property type="match status" value="1"/>
</dbReference>
<dbReference type="InterPro" id="IPR027417">
    <property type="entry name" value="P-loop_NTPase"/>
</dbReference>
<dbReference type="SMART" id="SM00382">
    <property type="entry name" value="AAA"/>
    <property type="match status" value="1"/>
</dbReference>
<evidence type="ECO:0000256" key="3">
    <source>
        <dbReference type="ARBA" id="ARBA00022741"/>
    </source>
</evidence>
<evidence type="ECO:0000313" key="7">
    <source>
        <dbReference type="Proteomes" id="UP001202550"/>
    </source>
</evidence>
<dbReference type="EMBL" id="JALZWP010000026">
    <property type="protein sequence ID" value="MCL1630159.1"/>
    <property type="molecule type" value="Genomic_DNA"/>
</dbReference>
<keyword evidence="4 6" id="KW-0067">ATP-binding</keyword>
<evidence type="ECO:0000256" key="2">
    <source>
        <dbReference type="ARBA" id="ARBA00022448"/>
    </source>
</evidence>
<accession>A0ABT0M5P1</accession>
<organism evidence="6 7">
    <name type="scientific">Roseinatronobacter domitianus</name>
    <dbReference type="NCBI Taxonomy" id="2940293"/>
    <lineage>
        <taxon>Bacteria</taxon>
        <taxon>Pseudomonadati</taxon>
        <taxon>Pseudomonadota</taxon>
        <taxon>Alphaproteobacteria</taxon>
        <taxon>Rhodobacterales</taxon>
        <taxon>Paracoccaceae</taxon>
        <taxon>Roseinatronobacter</taxon>
    </lineage>
</organism>
<dbReference type="InterPro" id="IPR015860">
    <property type="entry name" value="ABC_transpr_TagH-like"/>
</dbReference>
<keyword evidence="2" id="KW-0813">Transport</keyword>
<dbReference type="InterPro" id="IPR003593">
    <property type="entry name" value="AAA+_ATPase"/>
</dbReference>
<dbReference type="RefSeq" id="WP_249060804.1">
    <property type="nucleotide sequence ID" value="NZ_JALZWP010000026.1"/>
</dbReference>
<dbReference type="Pfam" id="PF00005">
    <property type="entry name" value="ABC_tran"/>
    <property type="match status" value="1"/>
</dbReference>
<evidence type="ECO:0000259" key="5">
    <source>
        <dbReference type="PROSITE" id="PS50893"/>
    </source>
</evidence>
<dbReference type="PROSITE" id="PS50893">
    <property type="entry name" value="ABC_TRANSPORTER_2"/>
    <property type="match status" value="1"/>
</dbReference>
<feature type="domain" description="ABC transporter" evidence="5">
    <location>
        <begin position="10"/>
        <end position="222"/>
    </location>
</feature>
<dbReference type="InterPro" id="IPR050683">
    <property type="entry name" value="Bact_Polysacc_Export_ATP-bd"/>
</dbReference>
<reference evidence="6 7" key="1">
    <citation type="submission" date="2022-05" db="EMBL/GenBank/DDBJ databases">
        <title>Seasonal and diel survey of microbial diversity of the Tyrrhenian coast.</title>
        <authorList>
            <person name="Gattoni G."/>
            <person name="Corral P."/>
        </authorList>
    </citation>
    <scope>NUCLEOTIDE SEQUENCE [LARGE SCALE GENOMIC DNA]</scope>
    <source>
        <strain evidence="6 7">V10</strain>
    </source>
</reference>
<protein>
    <submittedName>
        <fullName evidence="6">ABC transporter ATP-binding protein</fullName>
    </submittedName>
</protein>
<keyword evidence="3" id="KW-0547">Nucleotide-binding</keyword>
<dbReference type="PANTHER" id="PTHR46743">
    <property type="entry name" value="TEICHOIC ACIDS EXPORT ATP-BINDING PROTEIN TAGH"/>
    <property type="match status" value="1"/>
</dbReference>
<dbReference type="Gene3D" id="3.40.50.300">
    <property type="entry name" value="P-loop containing nucleotide triphosphate hydrolases"/>
    <property type="match status" value="1"/>
</dbReference>
<name>A0ABT0M5P1_9RHOB</name>
<dbReference type="PANTHER" id="PTHR46743:SF2">
    <property type="entry name" value="TEICHOIC ACIDS EXPORT ATP-BINDING PROTEIN TAGH"/>
    <property type="match status" value="1"/>
</dbReference>
<keyword evidence="7" id="KW-1185">Reference proteome</keyword>
<dbReference type="InterPro" id="IPR003439">
    <property type="entry name" value="ABC_transporter-like_ATP-bd"/>
</dbReference>
<dbReference type="GO" id="GO:0005524">
    <property type="term" value="F:ATP binding"/>
    <property type="evidence" value="ECO:0007669"/>
    <property type="project" value="UniProtKB-KW"/>
</dbReference>
<comment type="similarity">
    <text evidence="1">Belongs to the ABC transporter superfamily.</text>
</comment>
<comment type="caution">
    <text evidence="6">The sequence shown here is derived from an EMBL/GenBank/DDBJ whole genome shotgun (WGS) entry which is preliminary data.</text>
</comment>
<dbReference type="Proteomes" id="UP001202550">
    <property type="component" value="Unassembled WGS sequence"/>
</dbReference>